<evidence type="ECO:0000313" key="4">
    <source>
        <dbReference type="Proteomes" id="UP001302662"/>
    </source>
</evidence>
<dbReference type="KEGG" id="mees:MmiEs2_16150"/>
<keyword evidence="4" id="KW-1185">Reference proteome</keyword>
<dbReference type="Pfam" id="PF07581">
    <property type="entry name" value="Glug"/>
    <property type="match status" value="4"/>
</dbReference>
<keyword evidence="1" id="KW-1133">Transmembrane helix</keyword>
<gene>
    <name evidence="3" type="ORF">MmiEs2_16150</name>
</gene>
<evidence type="ECO:0000256" key="1">
    <source>
        <dbReference type="SAM" id="Phobius"/>
    </source>
</evidence>
<keyword evidence="1" id="KW-0472">Membrane</keyword>
<proteinExistence type="predicted"/>
<name>A0AA96VCL5_9EURY</name>
<accession>A0AA96VCL5</accession>
<keyword evidence="1" id="KW-0812">Transmembrane</keyword>
<evidence type="ECO:0000313" key="3">
    <source>
        <dbReference type="EMBL" id="WNY29388.1"/>
    </source>
</evidence>
<dbReference type="RefSeq" id="WP_316559369.1">
    <property type="nucleotide sequence ID" value="NZ_CP131062.1"/>
</dbReference>
<sequence length="909" mass="95032">MKILKSISLIAILLIAFVLMSGIALAAPIEIGSASDLKQIGIDETNYPLDGDYILINDIEITDDTWNSIGNISKPFVGTFDGQGYSITFASSTGTTTFKNFDGGSTNYDGFGLFGTVGKSSATDVIEFKNINVVLESDLTNEISSTYYYCIGSLIGNVNVSSPNYFSMNSCSLTSNGNFEITGNYSVGGLVGYVKNGVFEDCSVSGDVSVTAENNNAGGLVGYVSNNADFTGCSVSGDVSVIAKNRYAGGLVGWLSGTITDCYSTATIKAMSYAGGLIGLGYAISPSVCDISSSYFTGTVSLGSGADSSSYIGGIIGSPYGTPTVTDSFYSSDSVDVGTTGATPTTLFGTSVSSADMKKVTTYSSWDISNAPDASKTWYIQEDIAYPQLFALRSNTIPISTDVELKKIGSNDYDTANDYWYTMDADYYLIADVEIVGGTWDSIGDDSNPFTGTFNGNDFTITFMEDTDFDYEDPASAVGGAGLFGVSKNAVFKNAQLIAKGNLTATGSTGNVPFGSLVGRINDSQLIGCSIQTDGDFSITKDWAVGGLVGNSWYDSVFEDCSASISVISNNDAAGGIVGFVNYGLSEFTNCSVLSDSNEIQIIANRHGAGGLVGNVNSNGIFDNCSVLGDISIASKVDNAGGLVGYVSDGTFDSCSVSGNGAGAVTVTAEGDRAGGLVGDFNGKIENCYSTANVKANNYVGGLAGHVWYASSEFSSSYFAGTVSFSEGTTGTDIGGIAGSYYFEPTVTDCVYLTQTETLTTNIDGSEVASSTEMKKIATYLADGKVVADWDISDNLNDDTVWFIVEGQTYPLFTRDYVPADPVKQGGGSGFGGENVRVINSTAEIPGLKDDTIRETSDIPNVVSDPNADSGNADAYGEEEGTDWTLYLILGLGLIIVIAGVAYYLKKKN</sequence>
<dbReference type="GeneID" id="85198083"/>
<reference evidence="3 4" key="1">
    <citation type="submission" date="2023-07" db="EMBL/GenBank/DDBJ databases">
        <title>Closed genome sequence of Methanimicrococcus sp. Es2.</title>
        <authorList>
            <person name="Protasov E."/>
            <person name="Platt K."/>
            <person name="Reeh H."/>
            <person name="Poehlein A."/>
            <person name="Daniel R."/>
            <person name="Brune A."/>
        </authorList>
    </citation>
    <scope>NUCLEOTIDE SEQUENCE [LARGE SCALE GENOMIC DNA]</scope>
    <source>
        <strain evidence="3 4">Es2</strain>
    </source>
</reference>
<dbReference type="EMBL" id="CP131062">
    <property type="protein sequence ID" value="WNY29388.1"/>
    <property type="molecule type" value="Genomic_DNA"/>
</dbReference>
<organism evidence="3 4">
    <name type="scientific">Methanimicrococcus stummii</name>
    <dbReference type="NCBI Taxonomy" id="3028294"/>
    <lineage>
        <taxon>Archaea</taxon>
        <taxon>Methanobacteriati</taxon>
        <taxon>Methanobacteriota</taxon>
        <taxon>Stenosarchaea group</taxon>
        <taxon>Methanomicrobia</taxon>
        <taxon>Methanosarcinales</taxon>
        <taxon>Methanosarcinaceae</taxon>
        <taxon>Methanimicrococcus</taxon>
    </lineage>
</organism>
<feature type="transmembrane region" description="Helical" evidence="1">
    <location>
        <begin position="884"/>
        <end position="905"/>
    </location>
</feature>
<feature type="domain" description="GLUG" evidence="2">
    <location>
        <begin position="543"/>
        <end position="567"/>
    </location>
</feature>
<dbReference type="Proteomes" id="UP001302662">
    <property type="component" value="Chromosome"/>
</dbReference>
<dbReference type="AlphaFoldDB" id="A0AA96VCL5"/>
<dbReference type="Gene3D" id="2.160.20.110">
    <property type="match status" value="2"/>
</dbReference>
<feature type="domain" description="GLUG" evidence="2">
    <location>
        <begin position="245"/>
        <end position="268"/>
    </location>
</feature>
<dbReference type="InterPro" id="IPR011493">
    <property type="entry name" value="GLUG"/>
</dbReference>
<evidence type="ECO:0000259" key="2">
    <source>
        <dbReference type="Pfam" id="PF07581"/>
    </source>
</evidence>
<feature type="domain" description="GLUG" evidence="2">
    <location>
        <begin position="214"/>
        <end position="240"/>
    </location>
</feature>
<protein>
    <recommendedName>
        <fullName evidence="2">GLUG domain-containing protein</fullName>
    </recommendedName>
</protein>
<feature type="domain" description="GLUG" evidence="2">
    <location>
        <begin position="183"/>
        <end position="209"/>
    </location>
</feature>